<dbReference type="Gene3D" id="2.40.50.140">
    <property type="entry name" value="Nucleic acid-binding proteins"/>
    <property type="match status" value="1"/>
</dbReference>
<dbReference type="GeneID" id="125520269"/>
<dbReference type="AlphaFoldDB" id="A0A8R7V5C5"/>
<organism evidence="2 3">
    <name type="scientific">Triticum urartu</name>
    <name type="common">Red wild einkorn</name>
    <name type="synonym">Crithodium urartu</name>
    <dbReference type="NCBI Taxonomy" id="4572"/>
    <lineage>
        <taxon>Eukaryota</taxon>
        <taxon>Viridiplantae</taxon>
        <taxon>Streptophyta</taxon>
        <taxon>Embryophyta</taxon>
        <taxon>Tracheophyta</taxon>
        <taxon>Spermatophyta</taxon>
        <taxon>Magnoliopsida</taxon>
        <taxon>Liliopsida</taxon>
        <taxon>Poales</taxon>
        <taxon>Poaceae</taxon>
        <taxon>BOP clade</taxon>
        <taxon>Pooideae</taxon>
        <taxon>Triticodae</taxon>
        <taxon>Triticeae</taxon>
        <taxon>Triticinae</taxon>
        <taxon>Triticum</taxon>
    </lineage>
</organism>
<feature type="region of interest" description="Disordered" evidence="1">
    <location>
        <begin position="142"/>
        <end position="182"/>
    </location>
</feature>
<name>A0A8R7V5C5_TRIUA</name>
<evidence type="ECO:0000256" key="1">
    <source>
        <dbReference type="SAM" id="MobiDB-lite"/>
    </source>
</evidence>
<evidence type="ECO:0000313" key="2">
    <source>
        <dbReference type="EnsemblPlants" id="TuG1812G0700001973.01.T04"/>
    </source>
</evidence>
<reference evidence="2" key="2">
    <citation type="submission" date="2018-03" db="EMBL/GenBank/DDBJ databases">
        <title>The Triticum urartu genome reveals the dynamic nature of wheat genome evolution.</title>
        <authorList>
            <person name="Ling H."/>
            <person name="Ma B."/>
            <person name="Shi X."/>
            <person name="Liu H."/>
            <person name="Dong L."/>
            <person name="Sun H."/>
            <person name="Cao Y."/>
            <person name="Gao Q."/>
            <person name="Zheng S."/>
            <person name="Li Y."/>
            <person name="Yu Y."/>
            <person name="Du H."/>
            <person name="Qi M."/>
            <person name="Li Y."/>
            <person name="Yu H."/>
            <person name="Cui Y."/>
            <person name="Wang N."/>
            <person name="Chen C."/>
            <person name="Wu H."/>
            <person name="Zhao Y."/>
            <person name="Zhang J."/>
            <person name="Li Y."/>
            <person name="Zhou W."/>
            <person name="Zhang B."/>
            <person name="Hu W."/>
            <person name="Eijk M."/>
            <person name="Tang J."/>
            <person name="Witsenboer H."/>
            <person name="Zhao S."/>
            <person name="Li Z."/>
            <person name="Zhang A."/>
            <person name="Wang D."/>
            <person name="Liang C."/>
        </authorList>
    </citation>
    <scope>NUCLEOTIDE SEQUENCE [LARGE SCALE GENOMIC DNA]</scope>
    <source>
        <strain evidence="2">cv. G1812</strain>
    </source>
</reference>
<reference evidence="3" key="1">
    <citation type="journal article" date="2013" name="Nature">
        <title>Draft genome of the wheat A-genome progenitor Triticum urartu.</title>
        <authorList>
            <person name="Ling H.Q."/>
            <person name="Zhao S."/>
            <person name="Liu D."/>
            <person name="Wang J."/>
            <person name="Sun H."/>
            <person name="Zhang C."/>
            <person name="Fan H."/>
            <person name="Li D."/>
            <person name="Dong L."/>
            <person name="Tao Y."/>
            <person name="Gao C."/>
            <person name="Wu H."/>
            <person name="Li Y."/>
            <person name="Cui Y."/>
            <person name="Guo X."/>
            <person name="Zheng S."/>
            <person name="Wang B."/>
            <person name="Yu K."/>
            <person name="Liang Q."/>
            <person name="Yang W."/>
            <person name="Lou X."/>
            <person name="Chen J."/>
            <person name="Feng M."/>
            <person name="Jian J."/>
            <person name="Zhang X."/>
            <person name="Luo G."/>
            <person name="Jiang Y."/>
            <person name="Liu J."/>
            <person name="Wang Z."/>
            <person name="Sha Y."/>
            <person name="Zhang B."/>
            <person name="Wu H."/>
            <person name="Tang D."/>
            <person name="Shen Q."/>
            <person name="Xue P."/>
            <person name="Zou S."/>
            <person name="Wang X."/>
            <person name="Liu X."/>
            <person name="Wang F."/>
            <person name="Yang Y."/>
            <person name="An X."/>
            <person name="Dong Z."/>
            <person name="Zhang K."/>
            <person name="Zhang X."/>
            <person name="Luo M.C."/>
            <person name="Dvorak J."/>
            <person name="Tong Y."/>
            <person name="Wang J."/>
            <person name="Yang H."/>
            <person name="Li Z."/>
            <person name="Wang D."/>
            <person name="Zhang A."/>
            <person name="Wang J."/>
        </authorList>
    </citation>
    <scope>NUCLEOTIDE SEQUENCE</scope>
    <source>
        <strain evidence="3">cv. G1812</strain>
    </source>
</reference>
<proteinExistence type="predicted"/>
<sequence length="282" mass="29679">MSCAKCHKSAQPYSTVYKCAGVDCSCTDAVPRYRICFVGADDTGEAEFVLFERAGKDLVGKSLITLIREGKSNRVPLDEIVRMARGDDTVPREITALIGQRCAFVVSISSKSFLPNTEVTSFQVNRLDVPNETSVRNAVVYHKANSPRQSESDTGSLTGAGLSTGAPLTGSIPPLSLTDSGNADEIVHEGSYSKELATPEANKNRSSPASVNKSATTHMVTASGVPKSGLRKPLFSDGRAQGPAKMVGGSAVLGDELAAASRSTEGLVEDEDEAPAAKRAKL</sequence>
<dbReference type="CDD" id="cd04476">
    <property type="entry name" value="RPA1_DBD_C"/>
    <property type="match status" value="1"/>
</dbReference>
<dbReference type="RefSeq" id="XP_048541104.1">
    <property type="nucleotide sequence ID" value="XM_048685147.1"/>
</dbReference>
<feature type="compositionally biased region" description="Low complexity" evidence="1">
    <location>
        <begin position="154"/>
        <end position="166"/>
    </location>
</feature>
<dbReference type="InterPro" id="IPR047192">
    <property type="entry name" value="Euk_RPA1_DBD_C"/>
</dbReference>
<keyword evidence="3" id="KW-1185">Reference proteome</keyword>
<dbReference type="PANTHER" id="PTHR47165">
    <property type="entry name" value="OS03G0429900 PROTEIN"/>
    <property type="match status" value="1"/>
</dbReference>
<dbReference type="InterPro" id="IPR012340">
    <property type="entry name" value="NA-bd_OB-fold"/>
</dbReference>
<reference evidence="2" key="3">
    <citation type="submission" date="2022-06" db="UniProtKB">
        <authorList>
            <consortium name="EnsemblPlants"/>
        </authorList>
    </citation>
    <scope>IDENTIFICATION</scope>
</reference>
<dbReference type="EnsemblPlants" id="TuG1812G0700001973.01.T04">
    <property type="protein sequence ID" value="TuG1812G0700001973.01.T04"/>
    <property type="gene ID" value="TuG1812G0700001973.01"/>
</dbReference>
<evidence type="ECO:0008006" key="4">
    <source>
        <dbReference type="Google" id="ProtNLM"/>
    </source>
</evidence>
<feature type="compositionally biased region" description="Polar residues" evidence="1">
    <location>
        <begin position="204"/>
        <end position="220"/>
    </location>
</feature>
<evidence type="ECO:0000313" key="3">
    <source>
        <dbReference type="Proteomes" id="UP000015106"/>
    </source>
</evidence>
<gene>
    <name evidence="2" type="primary">LOC125520269</name>
</gene>
<protein>
    <recommendedName>
        <fullName evidence="4">Replication factor A C-terminal domain-containing protein</fullName>
    </recommendedName>
</protein>
<dbReference type="Gramene" id="TuG1812G0700001973.01.T04">
    <property type="protein sequence ID" value="TuG1812G0700001973.01.T04"/>
    <property type="gene ID" value="TuG1812G0700001973.01"/>
</dbReference>
<dbReference type="SUPFAM" id="SSF50249">
    <property type="entry name" value="Nucleic acid-binding proteins"/>
    <property type="match status" value="1"/>
</dbReference>
<feature type="region of interest" description="Disordered" evidence="1">
    <location>
        <begin position="194"/>
        <end position="282"/>
    </location>
</feature>
<dbReference type="PANTHER" id="PTHR47165:SF4">
    <property type="entry name" value="OS03G0429900 PROTEIN"/>
    <property type="match status" value="1"/>
</dbReference>
<accession>A0A8R7V5C5</accession>
<dbReference type="Proteomes" id="UP000015106">
    <property type="component" value="Chromosome 7"/>
</dbReference>